<protein>
    <submittedName>
        <fullName evidence="5">GntR family transcriptional regulator</fullName>
    </submittedName>
</protein>
<dbReference type="GO" id="GO:0003677">
    <property type="term" value="F:DNA binding"/>
    <property type="evidence" value="ECO:0007669"/>
    <property type="project" value="UniProtKB-KW"/>
</dbReference>
<dbReference type="PROSITE" id="PS50949">
    <property type="entry name" value="HTH_GNTR"/>
    <property type="match status" value="1"/>
</dbReference>
<dbReference type="CDD" id="cd07377">
    <property type="entry name" value="WHTH_GntR"/>
    <property type="match status" value="1"/>
</dbReference>
<keyword evidence="2" id="KW-0238">DNA-binding</keyword>
<dbReference type="PANTHER" id="PTHR38445">
    <property type="entry name" value="HTH-TYPE TRANSCRIPTIONAL REPRESSOR YTRA"/>
    <property type="match status" value="1"/>
</dbReference>
<dbReference type="SMART" id="SM00345">
    <property type="entry name" value="HTH_GNTR"/>
    <property type="match status" value="1"/>
</dbReference>
<dbReference type="GO" id="GO:0003700">
    <property type="term" value="F:DNA-binding transcription factor activity"/>
    <property type="evidence" value="ECO:0007669"/>
    <property type="project" value="InterPro"/>
</dbReference>
<accession>A0A4Y6UPL7</accession>
<feature type="domain" description="HTH gntR-type" evidence="4">
    <location>
        <begin position="11"/>
        <end position="79"/>
    </location>
</feature>
<dbReference type="AlphaFoldDB" id="A0A4Y6UPL7"/>
<evidence type="ECO:0000313" key="6">
    <source>
        <dbReference type="Proteomes" id="UP000316968"/>
    </source>
</evidence>
<dbReference type="InterPro" id="IPR036390">
    <property type="entry name" value="WH_DNA-bd_sf"/>
</dbReference>
<dbReference type="EMBL" id="CP041217">
    <property type="protein sequence ID" value="QDH19573.1"/>
    <property type="molecule type" value="Genomic_DNA"/>
</dbReference>
<evidence type="ECO:0000256" key="2">
    <source>
        <dbReference type="ARBA" id="ARBA00023125"/>
    </source>
</evidence>
<dbReference type="SUPFAM" id="SSF46785">
    <property type="entry name" value="Winged helix' DNA-binding domain"/>
    <property type="match status" value="1"/>
</dbReference>
<organism evidence="5 6">
    <name type="scientific">Saccharibacillus brassicae</name>
    <dbReference type="NCBI Taxonomy" id="2583377"/>
    <lineage>
        <taxon>Bacteria</taxon>
        <taxon>Bacillati</taxon>
        <taxon>Bacillota</taxon>
        <taxon>Bacilli</taxon>
        <taxon>Bacillales</taxon>
        <taxon>Paenibacillaceae</taxon>
        <taxon>Saccharibacillus</taxon>
    </lineage>
</organism>
<gene>
    <name evidence="5" type="ORF">FFV09_01090</name>
</gene>
<dbReference type="RefSeq" id="WP_141445962.1">
    <property type="nucleotide sequence ID" value="NZ_CBCSAZ010000001.1"/>
</dbReference>
<evidence type="ECO:0000256" key="1">
    <source>
        <dbReference type="ARBA" id="ARBA00023015"/>
    </source>
</evidence>
<dbReference type="InterPro" id="IPR000524">
    <property type="entry name" value="Tscrpt_reg_HTH_GntR"/>
</dbReference>
<dbReference type="KEGG" id="saca:FFV09_01090"/>
<dbReference type="Gene3D" id="1.10.10.10">
    <property type="entry name" value="Winged helix-like DNA-binding domain superfamily/Winged helix DNA-binding domain"/>
    <property type="match status" value="1"/>
</dbReference>
<evidence type="ECO:0000313" key="5">
    <source>
        <dbReference type="EMBL" id="QDH19573.1"/>
    </source>
</evidence>
<name>A0A4Y6UPL7_SACBS</name>
<keyword evidence="6" id="KW-1185">Reference proteome</keyword>
<sequence>MFVELDLQSEVPIYKQLADQLIEGIASGKLAAGQPLPSVRALAADLGINLHTVNKAYQTLKQEGFLEIHRKKGVIVQPGPLPAADEAFLARLRRDLRPLAAEASARGLNEQELTELMQTLYRSIQNPPPEGGSSL</sequence>
<dbReference type="InterPro" id="IPR036388">
    <property type="entry name" value="WH-like_DNA-bd_sf"/>
</dbReference>
<keyword evidence="3" id="KW-0804">Transcription</keyword>
<evidence type="ECO:0000256" key="3">
    <source>
        <dbReference type="ARBA" id="ARBA00023163"/>
    </source>
</evidence>
<dbReference type="PANTHER" id="PTHR38445:SF12">
    <property type="entry name" value="GNTR-FAMILY TRANSCRIPTIONAL REGULATOR"/>
    <property type="match status" value="1"/>
</dbReference>
<reference evidence="5 6" key="1">
    <citation type="submission" date="2019-06" db="EMBL/GenBank/DDBJ databases">
        <title>Saccharibacillus brassicae sp. nov., an endophytic bacterium isolated from Chinese cabbage seeds (Brassica pekinensis).</title>
        <authorList>
            <person name="Jiang L."/>
            <person name="Lee J."/>
            <person name="Kim S.W."/>
        </authorList>
    </citation>
    <scope>NUCLEOTIDE SEQUENCE [LARGE SCALE GENOMIC DNA]</scope>
    <source>
        <strain evidence="6">KCTC 43072 / ATSA2</strain>
    </source>
</reference>
<evidence type="ECO:0000259" key="4">
    <source>
        <dbReference type="PROSITE" id="PS50949"/>
    </source>
</evidence>
<proteinExistence type="predicted"/>
<dbReference type="Proteomes" id="UP000316968">
    <property type="component" value="Chromosome"/>
</dbReference>
<keyword evidence="1" id="KW-0805">Transcription regulation</keyword>
<dbReference type="OrthoDB" id="9801546at2"/>
<dbReference type="Pfam" id="PF00392">
    <property type="entry name" value="GntR"/>
    <property type="match status" value="1"/>
</dbReference>